<proteinExistence type="predicted"/>
<evidence type="ECO:0000256" key="1">
    <source>
        <dbReference type="SAM" id="MobiDB-lite"/>
    </source>
</evidence>
<sequence length="283" mass="32055">MSYTPDPFWYSQGCVFTSDVLQSQWSKHGWLFTHNGLLVPINWAPGEFDYFWTTAVHGCSDFRARDIAQQIYWHKLYDNYSERNEWLANYDAIVEFYNQRFEEAKWGKKKQDQEEELTTTPAATTKDEDLPVCEKVVSDDKNKCTKVTDDKTKEQNIADTVADKDGDVKEEVKEIVVAQLGDKDDSSSDTGNTITDKQQEASTAETTPEQSPKAAKTTLVSPESDPVELGSSTSVKTTRTRKVPKVKPSKNREKRSAKKAAKKAASNNLEDQSKMFKLSKLGR</sequence>
<dbReference type="GeneID" id="37010439"/>
<feature type="region of interest" description="Disordered" evidence="1">
    <location>
        <begin position="177"/>
        <end position="283"/>
    </location>
</feature>
<keyword evidence="3" id="KW-1185">Reference proteome</keyword>
<dbReference type="VEuPathDB" id="FungiDB:CXQ85_005109"/>
<comment type="caution">
    <text evidence="2">The sequence shown here is derived from an EMBL/GenBank/DDBJ whole genome shotgun (WGS) entry which is preliminary data.</text>
</comment>
<accession>A0A2V1AXF5</accession>
<feature type="compositionally biased region" description="Polar residues" evidence="1">
    <location>
        <begin position="188"/>
        <end position="210"/>
    </location>
</feature>
<reference evidence="2 3" key="1">
    <citation type="submission" date="2017-12" db="EMBL/GenBank/DDBJ databases">
        <title>Genome Sequence of a Multidrug-Resistant Candida haemulonii Isolate from a Patient with Chronic Leg Ulcers in Israel.</title>
        <authorList>
            <person name="Chow N.A."/>
            <person name="Gade L."/>
            <person name="Batra D."/>
            <person name="Rowe L.A."/>
            <person name="Ben-Ami R."/>
            <person name="Loparev V.N."/>
            <person name="Litvintseva A.P."/>
        </authorList>
    </citation>
    <scope>NUCLEOTIDE SEQUENCE [LARGE SCALE GENOMIC DNA]</scope>
    <source>
        <strain evidence="2 3">B11899</strain>
    </source>
</reference>
<evidence type="ECO:0000313" key="3">
    <source>
        <dbReference type="Proteomes" id="UP000244309"/>
    </source>
</evidence>
<dbReference type="Proteomes" id="UP000244309">
    <property type="component" value="Unassembled WGS sequence"/>
</dbReference>
<dbReference type="EMBL" id="PKFO01000008">
    <property type="protein sequence ID" value="PVH22538.1"/>
    <property type="molecule type" value="Genomic_DNA"/>
</dbReference>
<dbReference type="AlphaFoldDB" id="A0A2V1AXF5"/>
<dbReference type="RefSeq" id="XP_025343478.1">
    <property type="nucleotide sequence ID" value="XM_025488711.1"/>
</dbReference>
<gene>
    <name evidence="2" type="ORF">CXQ85_005109</name>
</gene>
<organism evidence="2 3">
    <name type="scientific">Candidozyma haemuli</name>
    <dbReference type="NCBI Taxonomy" id="45357"/>
    <lineage>
        <taxon>Eukaryota</taxon>
        <taxon>Fungi</taxon>
        <taxon>Dikarya</taxon>
        <taxon>Ascomycota</taxon>
        <taxon>Saccharomycotina</taxon>
        <taxon>Pichiomycetes</taxon>
        <taxon>Metschnikowiaceae</taxon>
        <taxon>Candidozyma</taxon>
    </lineage>
</organism>
<name>A0A2V1AXF5_9ASCO</name>
<protein>
    <submittedName>
        <fullName evidence="2">Uncharacterized protein</fullName>
    </submittedName>
</protein>
<feature type="compositionally biased region" description="Basic residues" evidence="1">
    <location>
        <begin position="238"/>
        <end position="262"/>
    </location>
</feature>
<evidence type="ECO:0000313" key="2">
    <source>
        <dbReference type="EMBL" id="PVH22538.1"/>
    </source>
</evidence>